<proteinExistence type="predicted"/>
<comment type="caution">
    <text evidence="1">The sequence shown here is derived from an EMBL/GenBank/DDBJ whole genome shotgun (WGS) entry which is preliminary data.</text>
</comment>
<evidence type="ECO:0000313" key="1">
    <source>
        <dbReference type="EMBL" id="KAI0054441.1"/>
    </source>
</evidence>
<sequence length="1051" mass="116479">MNDVLYKLAATERELMMVKILGILSSMKRLGVDLRTYMNMAESKQDFAQVSATGKSRDGLDNILKAPEYMEMLVGWAEFGSHFVNWDNLNPTWLKKMFLETHGAVMAAILNICEMPWRAILKVASERQTKEMLDATALMLNRKDASQGHREMAISLLMEVTFQPRAAPPAIAEDGESQALPTHDFRIIDGELYSDLANAYDEHFRPRVVELMTTPELSAEDAESWSQYQASVRTALEAWKKRALPHIREDDHDLLNIVDSAAHTAQYMFDNFHHLGMLQRVPFLNKYVVEDLHTVLSACDEGIKEVCRWVDGAVDIQLVTLNRKALHDYSRHAEAALTAAGLERENIQSFFCALLRYSKVELRHLSANLIDPKEGFLAKSVLTKSFAEYIDANQVGSMRRLLGRAAGHRPFAFYMASLVETVACTLKAKRKQTDNPPTQPEDGAKKKGSRKKKDVQPKQDAKPKKDGKSKTDAERTKDMVEALALEIQAEAERKASDSSVDDGYTRFFDIKEHYNKMEEYKRVGPPRVIDEVEAQRYLPLWLLLGTSWPWDVNTRSGRGVVLVTVQQVVATYMQSAARHRQLWGHEYIRSMFATLTEALNQQRDDSVAPWASWITRSFEILAKDDKKFAYAKIKPEDVPVMTADGAEAHYSEAHHRLLVSQTVQAAYDAVTKLSASKPLFVDVLEDGETDAIAYSTARNKDEMAENAEPGRDKRSNDHVVLEAHCVGVLAASVVYNNMRRRAHIFRGNERTPYVWTEVPEGVYQQFPAEDIIRYRRQQYALADTFDGDDDGLDEHLGEIFATMSRRFRGLRPVQLRGAIEAKRSQDPRPPGHAGHNAEPSTSTVVGTSAGEASTSAGTMAMDVDIETVPVSATPGTSQVSPPIAHQLPGTLNSGVSDTTVIGARTTVVDERGPPTAGQVNTGKRHLPAQDEQDERRVRAKVAVEVTMPPRPPIQATKRSSSAQPASQPALEPALLQKRAGSAQPRYGEAGGVYVASQGSQMTSDTTSSVSRATAPGDSALAGDVSDKDNGPFAADAEDSDDSGEQSEGQIP</sequence>
<evidence type="ECO:0000313" key="2">
    <source>
        <dbReference type="Proteomes" id="UP000814140"/>
    </source>
</evidence>
<name>A0ACB8SFK0_9AGAM</name>
<reference evidence="1" key="2">
    <citation type="journal article" date="2022" name="New Phytol.">
        <title>Evolutionary transition to the ectomycorrhizal habit in the genomes of a hyperdiverse lineage of mushroom-forming fungi.</title>
        <authorList>
            <person name="Looney B."/>
            <person name="Miyauchi S."/>
            <person name="Morin E."/>
            <person name="Drula E."/>
            <person name="Courty P.E."/>
            <person name="Kohler A."/>
            <person name="Kuo A."/>
            <person name="LaButti K."/>
            <person name="Pangilinan J."/>
            <person name="Lipzen A."/>
            <person name="Riley R."/>
            <person name="Andreopoulos W."/>
            <person name="He G."/>
            <person name="Johnson J."/>
            <person name="Nolan M."/>
            <person name="Tritt A."/>
            <person name="Barry K.W."/>
            <person name="Grigoriev I.V."/>
            <person name="Nagy L.G."/>
            <person name="Hibbett D."/>
            <person name="Henrissat B."/>
            <person name="Matheny P.B."/>
            <person name="Labbe J."/>
            <person name="Martin F.M."/>
        </authorList>
    </citation>
    <scope>NUCLEOTIDE SEQUENCE</scope>
    <source>
        <strain evidence="1">HHB10654</strain>
    </source>
</reference>
<dbReference type="EMBL" id="MU277433">
    <property type="protein sequence ID" value="KAI0054441.1"/>
    <property type="molecule type" value="Genomic_DNA"/>
</dbReference>
<protein>
    <submittedName>
        <fullName evidence="1">Uncharacterized protein</fullName>
    </submittedName>
</protein>
<gene>
    <name evidence="1" type="ORF">BV25DRAFT_1922680</name>
</gene>
<reference evidence="1" key="1">
    <citation type="submission" date="2021-03" db="EMBL/GenBank/DDBJ databases">
        <authorList>
            <consortium name="DOE Joint Genome Institute"/>
            <person name="Ahrendt S."/>
            <person name="Looney B.P."/>
            <person name="Miyauchi S."/>
            <person name="Morin E."/>
            <person name="Drula E."/>
            <person name="Courty P.E."/>
            <person name="Chicoki N."/>
            <person name="Fauchery L."/>
            <person name="Kohler A."/>
            <person name="Kuo A."/>
            <person name="Labutti K."/>
            <person name="Pangilinan J."/>
            <person name="Lipzen A."/>
            <person name="Riley R."/>
            <person name="Andreopoulos W."/>
            <person name="He G."/>
            <person name="Johnson J."/>
            <person name="Barry K.W."/>
            <person name="Grigoriev I.V."/>
            <person name="Nagy L."/>
            <person name="Hibbett D."/>
            <person name="Henrissat B."/>
            <person name="Matheny P.B."/>
            <person name="Labbe J."/>
            <person name="Martin F."/>
        </authorList>
    </citation>
    <scope>NUCLEOTIDE SEQUENCE</scope>
    <source>
        <strain evidence="1">HHB10654</strain>
    </source>
</reference>
<accession>A0ACB8SFK0</accession>
<organism evidence="1 2">
    <name type="scientific">Artomyces pyxidatus</name>
    <dbReference type="NCBI Taxonomy" id="48021"/>
    <lineage>
        <taxon>Eukaryota</taxon>
        <taxon>Fungi</taxon>
        <taxon>Dikarya</taxon>
        <taxon>Basidiomycota</taxon>
        <taxon>Agaricomycotina</taxon>
        <taxon>Agaricomycetes</taxon>
        <taxon>Russulales</taxon>
        <taxon>Auriscalpiaceae</taxon>
        <taxon>Artomyces</taxon>
    </lineage>
</organism>
<dbReference type="Proteomes" id="UP000814140">
    <property type="component" value="Unassembled WGS sequence"/>
</dbReference>
<keyword evidence="2" id="KW-1185">Reference proteome</keyword>